<accession>A0A2C9VXM0</accession>
<protein>
    <submittedName>
        <fullName evidence="2">Uncharacterized protein</fullName>
    </submittedName>
</protein>
<evidence type="ECO:0000313" key="2">
    <source>
        <dbReference type="EMBL" id="OAY51072.1"/>
    </source>
</evidence>
<keyword evidence="1" id="KW-1133">Transmembrane helix</keyword>
<dbReference type="AlphaFoldDB" id="A0A2C9VXM0"/>
<feature type="transmembrane region" description="Helical" evidence="1">
    <location>
        <begin position="31"/>
        <end position="54"/>
    </location>
</feature>
<sequence length="55" mass="6556">MLLKMAMVMMRLLYLLLQPYKHQLQVGSWLFVALSSVSFIFEIFFCVFSVYVLLF</sequence>
<proteinExistence type="predicted"/>
<keyword evidence="1" id="KW-0812">Transmembrane</keyword>
<reference evidence="2" key="1">
    <citation type="submission" date="2016-02" db="EMBL/GenBank/DDBJ databases">
        <title>WGS assembly of Manihot esculenta.</title>
        <authorList>
            <person name="Bredeson J.V."/>
            <person name="Prochnik S.E."/>
            <person name="Lyons J.B."/>
            <person name="Schmutz J."/>
            <person name="Grimwood J."/>
            <person name="Vrebalov J."/>
            <person name="Bart R.S."/>
            <person name="Amuge T."/>
            <person name="Ferguson M.E."/>
            <person name="Green R."/>
            <person name="Putnam N."/>
            <person name="Stites J."/>
            <person name="Rounsley S."/>
            <person name="Rokhsar D.S."/>
        </authorList>
    </citation>
    <scope>NUCLEOTIDE SEQUENCE [LARGE SCALE GENOMIC DNA]</scope>
    <source>
        <tissue evidence="2">Leaf</tissue>
    </source>
</reference>
<name>A0A2C9VXM0_MANES</name>
<evidence type="ECO:0000256" key="1">
    <source>
        <dbReference type="SAM" id="Phobius"/>
    </source>
</evidence>
<organism evidence="2">
    <name type="scientific">Manihot esculenta</name>
    <name type="common">Cassava</name>
    <name type="synonym">Jatropha manihot</name>
    <dbReference type="NCBI Taxonomy" id="3983"/>
    <lineage>
        <taxon>Eukaryota</taxon>
        <taxon>Viridiplantae</taxon>
        <taxon>Streptophyta</taxon>
        <taxon>Embryophyta</taxon>
        <taxon>Tracheophyta</taxon>
        <taxon>Spermatophyta</taxon>
        <taxon>Magnoliopsida</taxon>
        <taxon>eudicotyledons</taxon>
        <taxon>Gunneridae</taxon>
        <taxon>Pentapetalae</taxon>
        <taxon>rosids</taxon>
        <taxon>fabids</taxon>
        <taxon>Malpighiales</taxon>
        <taxon>Euphorbiaceae</taxon>
        <taxon>Crotonoideae</taxon>
        <taxon>Manihoteae</taxon>
        <taxon>Manihot</taxon>
    </lineage>
</organism>
<dbReference type="EMBL" id="CM004391">
    <property type="protein sequence ID" value="OAY51072.1"/>
    <property type="molecule type" value="Genomic_DNA"/>
</dbReference>
<gene>
    <name evidence="2" type="ORF">MANES_05G185800</name>
</gene>
<keyword evidence="1" id="KW-0472">Membrane</keyword>